<evidence type="ECO:0000256" key="1">
    <source>
        <dbReference type="SAM" id="MobiDB-lite"/>
    </source>
</evidence>
<feature type="domain" description="N-acetylmuramidase" evidence="2">
    <location>
        <begin position="57"/>
        <end position="227"/>
    </location>
</feature>
<dbReference type="OrthoDB" id="3809801at2"/>
<sequence length="233" mass="25024">MAAHRSAGRLADAAAGRRRGGGVGRPRSQACRLDAAVISRLTPDDLTAAAGALACDLPAVKAVIAVESGGRGMGDDGRPIILFEPHVFSRLTQGRFDDQAPDISYEKWGALPYPKTQAEQWARLKRASVLDHEAALSATSWGLFQIMGHNAGFCGFGSLEEPDVPAFTLAMARGEPAQLAAFVAFLKAKGLDQPLRRHDWSTFARGYNGPRYMVNAYNTKLADAWRKAGGKET</sequence>
<proteinExistence type="predicted"/>
<keyword evidence="4" id="KW-1185">Reference proteome</keyword>
<comment type="caution">
    <text evidence="3">The sequence shown here is derived from an EMBL/GenBank/DDBJ whole genome shotgun (WGS) entry which is preliminary data.</text>
</comment>
<dbReference type="Proteomes" id="UP000245461">
    <property type="component" value="Unassembled WGS sequence"/>
</dbReference>
<accession>A0A317EHT5</accession>
<protein>
    <submittedName>
        <fullName evidence="3">Peptidoglycan-binding protein</fullName>
    </submittedName>
</protein>
<dbReference type="InterPro" id="IPR024408">
    <property type="entry name" value="Muramidase"/>
</dbReference>
<feature type="compositionally biased region" description="Low complexity" evidence="1">
    <location>
        <begin position="1"/>
        <end position="14"/>
    </location>
</feature>
<gene>
    <name evidence="3" type="ORF">DKG74_04280</name>
</gene>
<organism evidence="3 4">
    <name type="scientific">Zavarzinia aquatilis</name>
    <dbReference type="NCBI Taxonomy" id="2211142"/>
    <lineage>
        <taxon>Bacteria</taxon>
        <taxon>Pseudomonadati</taxon>
        <taxon>Pseudomonadota</taxon>
        <taxon>Alphaproteobacteria</taxon>
        <taxon>Rhodospirillales</taxon>
        <taxon>Zavarziniaceae</taxon>
        <taxon>Zavarzinia</taxon>
    </lineage>
</organism>
<name>A0A317EHT5_9PROT</name>
<feature type="region of interest" description="Disordered" evidence="1">
    <location>
        <begin position="1"/>
        <end position="27"/>
    </location>
</feature>
<evidence type="ECO:0000313" key="4">
    <source>
        <dbReference type="Proteomes" id="UP000245461"/>
    </source>
</evidence>
<dbReference type="Pfam" id="PF11860">
    <property type="entry name" value="Muramidase"/>
    <property type="match status" value="1"/>
</dbReference>
<evidence type="ECO:0000313" key="3">
    <source>
        <dbReference type="EMBL" id="PWR24993.1"/>
    </source>
</evidence>
<evidence type="ECO:0000259" key="2">
    <source>
        <dbReference type="Pfam" id="PF11860"/>
    </source>
</evidence>
<dbReference type="AlphaFoldDB" id="A0A317EHT5"/>
<reference evidence="3 4" key="1">
    <citation type="submission" date="2018-05" db="EMBL/GenBank/DDBJ databases">
        <title>Zavarzinia sp. HR-AS.</title>
        <authorList>
            <person name="Lee Y."/>
            <person name="Jeon C.O."/>
        </authorList>
    </citation>
    <scope>NUCLEOTIDE SEQUENCE [LARGE SCALE GENOMIC DNA]</scope>
    <source>
        <strain evidence="3 4">HR-AS</strain>
    </source>
</reference>
<dbReference type="EMBL" id="QGLE01000002">
    <property type="protein sequence ID" value="PWR24993.1"/>
    <property type="molecule type" value="Genomic_DNA"/>
</dbReference>